<feature type="domain" description="GGDEF" evidence="9">
    <location>
        <begin position="394"/>
        <end position="541"/>
    </location>
</feature>
<keyword evidence="11" id="KW-1185">Reference proteome</keyword>
<gene>
    <name evidence="10" type="ORF">GH811_05400</name>
</gene>
<feature type="transmembrane region" description="Helical" evidence="7">
    <location>
        <begin position="280"/>
        <end position="298"/>
    </location>
</feature>
<dbReference type="PROSITE" id="PS51257">
    <property type="entry name" value="PROKAR_LIPOPROTEIN"/>
    <property type="match status" value="1"/>
</dbReference>
<dbReference type="InterPro" id="IPR043128">
    <property type="entry name" value="Rev_trsase/Diguanyl_cyclase"/>
</dbReference>
<dbReference type="InterPro" id="IPR050706">
    <property type="entry name" value="Cyclic-di-GMP_PDE-like"/>
</dbReference>
<evidence type="ECO:0000256" key="4">
    <source>
        <dbReference type="ARBA" id="ARBA00022989"/>
    </source>
</evidence>
<dbReference type="SUPFAM" id="SSF55073">
    <property type="entry name" value="Nucleotide cyclase"/>
    <property type="match status" value="1"/>
</dbReference>
<dbReference type="PROSITE" id="PS50883">
    <property type="entry name" value="EAL"/>
    <property type="match status" value="1"/>
</dbReference>
<dbReference type="Gene3D" id="6.10.340.10">
    <property type="match status" value="1"/>
</dbReference>
<keyword evidence="5 7" id="KW-0472">Membrane</keyword>
<organism evidence="10 11">
    <name type="scientific">Acetobacterium malicum</name>
    <dbReference type="NCBI Taxonomy" id="52692"/>
    <lineage>
        <taxon>Bacteria</taxon>
        <taxon>Bacillati</taxon>
        <taxon>Bacillota</taxon>
        <taxon>Clostridia</taxon>
        <taxon>Eubacteriales</taxon>
        <taxon>Eubacteriaceae</taxon>
        <taxon>Acetobacterium</taxon>
    </lineage>
</organism>
<accession>A0ABR6YV39</accession>
<dbReference type="Pfam" id="PF00990">
    <property type="entry name" value="GGDEF"/>
    <property type="match status" value="1"/>
</dbReference>
<dbReference type="Gene3D" id="3.30.70.270">
    <property type="match status" value="1"/>
</dbReference>
<dbReference type="InterPro" id="IPR033463">
    <property type="entry name" value="sCache_3"/>
</dbReference>
<evidence type="ECO:0000256" key="7">
    <source>
        <dbReference type="SAM" id="Phobius"/>
    </source>
</evidence>
<dbReference type="Proteomes" id="UP000622405">
    <property type="component" value="Unassembled WGS sequence"/>
</dbReference>
<evidence type="ECO:0000259" key="8">
    <source>
        <dbReference type="PROSITE" id="PS50883"/>
    </source>
</evidence>
<sequence length="804" mass="91237">MMFKKNTLHSRINLFILGIILLIVTIGCFVAINIFFSIYENEMTRMVATGITEFEDIIIEENKDWLLSFSEGLTDPENHLLVKNDPVSIQALHQYIGHANNKALDFVKVSYQDGSNYEEILTDPNILTLASQNAVSSTTKPYFWIDGDTQLGLHLFCRYPLTGSDQSPAGTLLMGINLADQKKVDYMKNTAALEATVFAENTRIATTIVKNNENQIGTTLDPSIADMVLDQKLAYTGKAEILGDPYLVAYTPVLNPRDEVVGVLFVGKSIVSIYTIRNQIILYIAILGFLLLLFFYVVSNHWLRINITNPIRWVADTMKMISHGQYTVLENMPKAKYEEIEMLQTTMYDMVNELVTGKKNLETAAYIDSITGLPNRVSLYKKYQNVPLTDNRNTLKQVYYIDVDNLKYINNLFGHNVGDNLLLQVGKILKGLFSHYPNYEVYRISGDEFAICKSGSYDPDEIQYLAKSIIKEFEKAITIGEQIISASVSIGVSGNENCDGKKCNICTKECQDNLEQLLKKAELAMNQVKMNGKNNFMVFNPSMNEIIQRKASLQQDLKQALKNKQLEIYYQPKFDLASNRYDGFEALVRWNHDERGFIPPLEFIRIAEESNLIIELGDWILEESCRFISNYNLSHQSSYSIAVNISTFQLLNDDFEEKVTNVLEETGLDPCLLELEITETMLMNSMSIAYEKLKFLREKNISIALDDFGTGYSSLTYLKSLPITTVKLDKSFIDDIATDKLSLKIVENVIQIAKNIGLKIVVEGVETIDQLEILKDLPCNKIQGYYFSKPVSKLNLTEVLSEYP</sequence>
<dbReference type="InterPro" id="IPR029151">
    <property type="entry name" value="Sensor-like_sf"/>
</dbReference>
<dbReference type="SMART" id="SM00052">
    <property type="entry name" value="EAL"/>
    <property type="match status" value="1"/>
</dbReference>
<dbReference type="Gene3D" id="3.20.20.450">
    <property type="entry name" value="EAL domain"/>
    <property type="match status" value="1"/>
</dbReference>
<evidence type="ECO:0000256" key="2">
    <source>
        <dbReference type="ARBA" id="ARBA00022475"/>
    </source>
</evidence>
<dbReference type="CDD" id="cd01948">
    <property type="entry name" value="EAL"/>
    <property type="match status" value="1"/>
</dbReference>
<keyword evidence="3 7" id="KW-0812">Transmembrane</keyword>
<dbReference type="PROSITE" id="PS50887">
    <property type="entry name" value="GGDEF"/>
    <property type="match status" value="1"/>
</dbReference>
<comment type="caution">
    <text evidence="10">The sequence shown here is derived from an EMBL/GenBank/DDBJ whole genome shotgun (WGS) entry which is preliminary data.</text>
</comment>
<dbReference type="InterPro" id="IPR029787">
    <property type="entry name" value="Nucleotide_cyclase"/>
</dbReference>
<dbReference type="CDD" id="cd01949">
    <property type="entry name" value="GGDEF"/>
    <property type="match status" value="1"/>
</dbReference>
<keyword evidence="2" id="KW-1003">Cell membrane</keyword>
<feature type="coiled-coil region" evidence="6">
    <location>
        <begin position="507"/>
        <end position="563"/>
    </location>
</feature>
<dbReference type="Pfam" id="PF00563">
    <property type="entry name" value="EAL"/>
    <property type="match status" value="1"/>
</dbReference>
<dbReference type="PANTHER" id="PTHR33121:SF70">
    <property type="entry name" value="SIGNALING PROTEIN YKOW"/>
    <property type="match status" value="1"/>
</dbReference>
<evidence type="ECO:0000256" key="1">
    <source>
        <dbReference type="ARBA" id="ARBA00004651"/>
    </source>
</evidence>
<comment type="subcellular location">
    <subcellularLocation>
        <location evidence="1">Cell membrane</location>
        <topology evidence="1">Multi-pass membrane protein</topology>
    </subcellularLocation>
</comment>
<evidence type="ECO:0000313" key="11">
    <source>
        <dbReference type="Proteomes" id="UP000622405"/>
    </source>
</evidence>
<dbReference type="InterPro" id="IPR001633">
    <property type="entry name" value="EAL_dom"/>
</dbReference>
<keyword evidence="4 7" id="KW-1133">Transmembrane helix</keyword>
<evidence type="ECO:0000256" key="6">
    <source>
        <dbReference type="SAM" id="Coils"/>
    </source>
</evidence>
<dbReference type="InterPro" id="IPR035919">
    <property type="entry name" value="EAL_sf"/>
</dbReference>
<keyword evidence="6" id="KW-0175">Coiled coil</keyword>
<evidence type="ECO:0000259" key="9">
    <source>
        <dbReference type="PROSITE" id="PS50887"/>
    </source>
</evidence>
<feature type="domain" description="EAL" evidence="8">
    <location>
        <begin position="550"/>
        <end position="804"/>
    </location>
</feature>
<dbReference type="InterPro" id="IPR000160">
    <property type="entry name" value="GGDEF_dom"/>
</dbReference>
<evidence type="ECO:0000256" key="5">
    <source>
        <dbReference type="ARBA" id="ARBA00023136"/>
    </source>
</evidence>
<name>A0ABR6YV39_9FIRM</name>
<protein>
    <submittedName>
        <fullName evidence="10">EAL domain-containing protein</fullName>
    </submittedName>
</protein>
<dbReference type="SUPFAM" id="SSF141868">
    <property type="entry name" value="EAL domain-like"/>
    <property type="match status" value="1"/>
</dbReference>
<dbReference type="NCBIfam" id="TIGR00254">
    <property type="entry name" value="GGDEF"/>
    <property type="match status" value="1"/>
</dbReference>
<dbReference type="PANTHER" id="PTHR33121">
    <property type="entry name" value="CYCLIC DI-GMP PHOSPHODIESTERASE PDEF"/>
    <property type="match status" value="1"/>
</dbReference>
<reference evidence="10 11" key="1">
    <citation type="journal article" date="2020" name="mSystems">
        <title>Defining Genomic and Predicted Metabolic Features of the Acetobacterium Genus.</title>
        <authorList>
            <person name="Ross D.E."/>
            <person name="Marshall C.W."/>
            <person name="Gulliver D."/>
            <person name="May H.D."/>
            <person name="Norman R.S."/>
        </authorList>
    </citation>
    <scope>NUCLEOTIDE SEQUENCE [LARGE SCALE GENOMIC DNA]</scope>
    <source>
        <strain evidence="10 11">DSM 4132</strain>
    </source>
</reference>
<dbReference type="SUPFAM" id="SSF103190">
    <property type="entry name" value="Sensory domain-like"/>
    <property type="match status" value="1"/>
</dbReference>
<dbReference type="EMBL" id="WJBE01000003">
    <property type="protein sequence ID" value="MBC3899049.1"/>
    <property type="molecule type" value="Genomic_DNA"/>
</dbReference>
<evidence type="ECO:0000256" key="3">
    <source>
        <dbReference type="ARBA" id="ARBA00022692"/>
    </source>
</evidence>
<dbReference type="Pfam" id="PF17202">
    <property type="entry name" value="sCache_3_3"/>
    <property type="match status" value="1"/>
</dbReference>
<feature type="transmembrane region" description="Helical" evidence="7">
    <location>
        <begin position="12"/>
        <end position="36"/>
    </location>
</feature>
<dbReference type="SMART" id="SM00267">
    <property type="entry name" value="GGDEF"/>
    <property type="match status" value="1"/>
</dbReference>
<evidence type="ECO:0000313" key="10">
    <source>
        <dbReference type="EMBL" id="MBC3899049.1"/>
    </source>
</evidence>
<proteinExistence type="predicted"/>